<evidence type="ECO:0000256" key="5">
    <source>
        <dbReference type="ARBA" id="ARBA00058766"/>
    </source>
</evidence>
<comment type="caution">
    <text evidence="9">The sequence shown here is derived from an EMBL/GenBank/DDBJ whole genome shotgun (WGS) entry which is preliminary data.</text>
</comment>
<feature type="domain" description="CusB-like beta-barrel" evidence="7">
    <location>
        <begin position="150"/>
        <end position="222"/>
    </location>
</feature>
<evidence type="ECO:0000259" key="8">
    <source>
        <dbReference type="Pfam" id="PF25975"/>
    </source>
</evidence>
<feature type="domain" description="CzcB-like C-terminal circularly permuted SH3-like" evidence="8">
    <location>
        <begin position="231"/>
        <end position="289"/>
    </location>
</feature>
<dbReference type="Gene3D" id="2.40.50.100">
    <property type="match status" value="1"/>
</dbReference>
<comment type="similarity">
    <text evidence="1">Belongs to the membrane fusion protein (MFP) (TC 8.A.1) family.</text>
</comment>
<dbReference type="NCBIfam" id="TIGR01730">
    <property type="entry name" value="RND_mfp"/>
    <property type="match status" value="1"/>
</dbReference>
<dbReference type="FunFam" id="2.40.420.20:FF:000006">
    <property type="entry name" value="RND family efflux transporter MFP subunit"/>
    <property type="match status" value="1"/>
</dbReference>
<dbReference type="GO" id="GO:0046686">
    <property type="term" value="P:response to cadmium ion"/>
    <property type="evidence" value="ECO:0007669"/>
    <property type="project" value="UniProtKB-KW"/>
</dbReference>
<protein>
    <submittedName>
        <fullName evidence="9">Uncharacterized protein</fullName>
    </submittedName>
</protein>
<dbReference type="GO" id="GO:0022857">
    <property type="term" value="F:transmembrane transporter activity"/>
    <property type="evidence" value="ECO:0007669"/>
    <property type="project" value="InterPro"/>
</dbReference>
<organism evidence="9 10">
    <name type="scientific">Candidatus Wildermuthbacteria bacterium RIFCSPHIGHO2_02_FULL_47_12</name>
    <dbReference type="NCBI Taxonomy" id="1802451"/>
    <lineage>
        <taxon>Bacteria</taxon>
        <taxon>Candidatus Wildermuthiibacteriota</taxon>
    </lineage>
</organism>
<dbReference type="InterPro" id="IPR000089">
    <property type="entry name" value="Biotin_lipoyl"/>
</dbReference>
<sequence length="300" mass="33247">MKKLFLLLLIPFLITAGCGKKEEKYVQPEKPTVQMKKEIQESVGLETAPVERKKLVSYIEVYGSIAQDTENTVHVAPKGKCILKELKVKVGETVDENSPIAVVQTSSGEEQILSPCHGIVISQYVKEGDAIDPLTSVVTIANPDLMRASFDVYEKDFGKIEMGQKVEITTTAYANQVFDGKVVFVSPRVDENTRTVKIRVDIENKDHFLKFGMSVNGNIRRESEEEFLVAPLEAIQEVENAKNVFVKINEETFEVRPVSVGIKTDQEAAIAEGLVEGEVIVTQGSFVLKSELLKGELGEE</sequence>
<accession>A0A1G2R3U5</accession>
<evidence type="ECO:0000256" key="2">
    <source>
        <dbReference type="ARBA" id="ARBA00022448"/>
    </source>
</evidence>
<dbReference type="PROSITE" id="PS51257">
    <property type="entry name" value="PROKAR_LIPOPROTEIN"/>
    <property type="match status" value="1"/>
</dbReference>
<evidence type="ECO:0000259" key="7">
    <source>
        <dbReference type="Pfam" id="PF25954"/>
    </source>
</evidence>
<reference evidence="9 10" key="1">
    <citation type="journal article" date="2016" name="Nat. Commun.">
        <title>Thousands of microbial genomes shed light on interconnected biogeochemical processes in an aquifer system.</title>
        <authorList>
            <person name="Anantharaman K."/>
            <person name="Brown C.T."/>
            <person name="Hug L.A."/>
            <person name="Sharon I."/>
            <person name="Castelle C.J."/>
            <person name="Probst A.J."/>
            <person name="Thomas B.C."/>
            <person name="Singh A."/>
            <person name="Wilkins M.J."/>
            <person name="Karaoz U."/>
            <person name="Brodie E.L."/>
            <person name="Williams K.H."/>
            <person name="Hubbard S.S."/>
            <person name="Banfield J.F."/>
        </authorList>
    </citation>
    <scope>NUCLEOTIDE SEQUENCE [LARGE SCALE GENOMIC DNA]</scope>
</reference>
<dbReference type="Gene3D" id="2.40.420.20">
    <property type="match status" value="1"/>
</dbReference>
<keyword evidence="3" id="KW-0862">Zinc</keyword>
<evidence type="ECO:0000313" key="9">
    <source>
        <dbReference type="EMBL" id="OHA67530.1"/>
    </source>
</evidence>
<evidence type="ECO:0000256" key="4">
    <source>
        <dbReference type="ARBA" id="ARBA00043263"/>
    </source>
</evidence>
<comment type="function">
    <text evidence="5">CzcA and CzcB together would act in zinc efflux nearly as effectively as the complete czc efflux system (CzcABC). The CzcB protein is thought to funnel zinc cations to the CzcA transport protein.</text>
</comment>
<evidence type="ECO:0000256" key="1">
    <source>
        <dbReference type="ARBA" id="ARBA00009477"/>
    </source>
</evidence>
<gene>
    <name evidence="9" type="ORF">A3C82_02250</name>
</gene>
<evidence type="ECO:0000259" key="6">
    <source>
        <dbReference type="Pfam" id="PF00364"/>
    </source>
</evidence>
<dbReference type="STRING" id="1802451.A3C82_02250"/>
<dbReference type="SUPFAM" id="SSF111369">
    <property type="entry name" value="HlyD-like secretion proteins"/>
    <property type="match status" value="1"/>
</dbReference>
<dbReference type="InterPro" id="IPR058649">
    <property type="entry name" value="CzcB_C"/>
</dbReference>
<evidence type="ECO:0000313" key="10">
    <source>
        <dbReference type="Proteomes" id="UP000176901"/>
    </source>
</evidence>
<dbReference type="Proteomes" id="UP000176901">
    <property type="component" value="Unassembled WGS sequence"/>
</dbReference>
<dbReference type="Pfam" id="PF25954">
    <property type="entry name" value="Beta-barrel_RND_2"/>
    <property type="match status" value="1"/>
</dbReference>
<name>A0A1G2R3U5_9BACT</name>
<dbReference type="GO" id="GO:0016020">
    <property type="term" value="C:membrane"/>
    <property type="evidence" value="ECO:0007669"/>
    <property type="project" value="InterPro"/>
</dbReference>
<dbReference type="FunFam" id="2.40.30.170:FF:000010">
    <property type="entry name" value="Efflux RND transporter periplasmic adaptor subunit"/>
    <property type="match status" value="1"/>
</dbReference>
<keyword evidence="4" id="KW-0105">Cadmium resistance</keyword>
<dbReference type="InterPro" id="IPR058792">
    <property type="entry name" value="Beta-barrel_RND_2"/>
</dbReference>
<dbReference type="EMBL" id="MHTW01000010">
    <property type="protein sequence ID" value="OHA67530.1"/>
    <property type="molecule type" value="Genomic_DNA"/>
</dbReference>
<dbReference type="Gene3D" id="2.40.30.170">
    <property type="match status" value="1"/>
</dbReference>
<dbReference type="PANTHER" id="PTHR30097">
    <property type="entry name" value="CATION EFFLUX SYSTEM PROTEIN CUSB"/>
    <property type="match status" value="1"/>
</dbReference>
<keyword evidence="2" id="KW-0813">Transport</keyword>
<dbReference type="InterPro" id="IPR051909">
    <property type="entry name" value="MFP_Cation_Efflux"/>
</dbReference>
<dbReference type="AlphaFoldDB" id="A0A1G2R3U5"/>
<dbReference type="Pfam" id="PF00364">
    <property type="entry name" value="Biotin_lipoyl"/>
    <property type="match status" value="1"/>
</dbReference>
<dbReference type="Pfam" id="PF25975">
    <property type="entry name" value="CzcB_C"/>
    <property type="match status" value="1"/>
</dbReference>
<proteinExistence type="inferred from homology"/>
<dbReference type="InterPro" id="IPR006143">
    <property type="entry name" value="RND_pump_MFP"/>
</dbReference>
<evidence type="ECO:0000256" key="3">
    <source>
        <dbReference type="ARBA" id="ARBA00022833"/>
    </source>
</evidence>
<feature type="domain" description="Lipoyl-binding" evidence="6">
    <location>
        <begin position="84"/>
        <end position="133"/>
    </location>
</feature>